<evidence type="ECO:0000313" key="2">
    <source>
        <dbReference type="EMBL" id="GGK76742.1"/>
    </source>
</evidence>
<proteinExistence type="predicted"/>
<sequence length="130" mass="14015">MAKADTGTASTESGLDAAVIERAAERADVDEGDLCDALVILHADLIGRHGQFEREFDYVTVDGTRAYRISDEVCDGLLSEFGFKEGITAGVRLAHTEQAKLLFAKSIRGDDNFDADECGIVIGIDTAEQF</sequence>
<gene>
    <name evidence="2" type="ORF">GCM10009067_31500</name>
</gene>
<comment type="caution">
    <text evidence="2">The sequence shown here is derived from an EMBL/GenBank/DDBJ whole genome shotgun (WGS) entry which is preliminary data.</text>
</comment>
<dbReference type="InterPro" id="IPR058361">
    <property type="entry name" value="DUF8048"/>
</dbReference>
<accession>A0A830EN91</accession>
<dbReference type="AlphaFoldDB" id="A0A830EN91"/>
<reference evidence="2" key="2">
    <citation type="submission" date="2020-09" db="EMBL/GenBank/DDBJ databases">
        <authorList>
            <person name="Sun Q."/>
            <person name="Ohkuma M."/>
        </authorList>
    </citation>
    <scope>NUCLEOTIDE SEQUENCE</scope>
    <source>
        <strain evidence="2">JCM 19018</strain>
    </source>
</reference>
<name>A0A830EN91_9EURY</name>
<organism evidence="2 3">
    <name type="scientific">Haloarcula sebkhae</name>
    <dbReference type="NCBI Taxonomy" id="932660"/>
    <lineage>
        <taxon>Archaea</taxon>
        <taxon>Methanobacteriati</taxon>
        <taxon>Methanobacteriota</taxon>
        <taxon>Stenosarchaea group</taxon>
        <taxon>Halobacteria</taxon>
        <taxon>Halobacteriales</taxon>
        <taxon>Haloarculaceae</taxon>
        <taxon>Haloarcula</taxon>
    </lineage>
</organism>
<dbReference type="Proteomes" id="UP000614221">
    <property type="component" value="Unassembled WGS sequence"/>
</dbReference>
<dbReference type="Pfam" id="PF26222">
    <property type="entry name" value="DUF8048"/>
    <property type="match status" value="1"/>
</dbReference>
<protein>
    <recommendedName>
        <fullName evidence="1">DUF8048 domain-containing protein</fullName>
    </recommendedName>
</protein>
<dbReference type="OrthoDB" id="204170at2157"/>
<evidence type="ECO:0000259" key="1">
    <source>
        <dbReference type="Pfam" id="PF26222"/>
    </source>
</evidence>
<feature type="domain" description="DUF8048" evidence="1">
    <location>
        <begin position="15"/>
        <end position="116"/>
    </location>
</feature>
<dbReference type="EMBL" id="BMPD01000005">
    <property type="protein sequence ID" value="GGK76742.1"/>
    <property type="molecule type" value="Genomic_DNA"/>
</dbReference>
<dbReference type="RefSeq" id="WP_188979432.1">
    <property type="nucleotide sequence ID" value="NZ_BMPD01000005.1"/>
</dbReference>
<reference evidence="2" key="1">
    <citation type="journal article" date="2014" name="Int. J. Syst. Evol. Microbiol.">
        <title>Complete genome sequence of Corynebacterium casei LMG S-19264T (=DSM 44701T), isolated from a smear-ripened cheese.</title>
        <authorList>
            <consortium name="US DOE Joint Genome Institute (JGI-PGF)"/>
            <person name="Walter F."/>
            <person name="Albersmeier A."/>
            <person name="Kalinowski J."/>
            <person name="Ruckert C."/>
        </authorList>
    </citation>
    <scope>NUCLEOTIDE SEQUENCE</scope>
    <source>
        <strain evidence="2">JCM 19018</strain>
    </source>
</reference>
<evidence type="ECO:0000313" key="3">
    <source>
        <dbReference type="Proteomes" id="UP000614221"/>
    </source>
</evidence>